<evidence type="ECO:0000313" key="1">
    <source>
        <dbReference type="EMBL" id="SFM49897.1"/>
    </source>
</evidence>
<dbReference type="EMBL" id="FOTR01000023">
    <property type="protein sequence ID" value="SFM49897.1"/>
    <property type="molecule type" value="Genomic_DNA"/>
</dbReference>
<accession>A0A1I4RCE5</accession>
<dbReference type="Proteomes" id="UP000198565">
    <property type="component" value="Unassembled WGS sequence"/>
</dbReference>
<dbReference type="GO" id="GO:0010468">
    <property type="term" value="P:regulation of gene expression"/>
    <property type="evidence" value="ECO:0007669"/>
    <property type="project" value="InterPro"/>
</dbReference>
<dbReference type="AlphaFoldDB" id="A0A1I4RCE5"/>
<proteinExistence type="predicted"/>
<dbReference type="InterPro" id="IPR020115">
    <property type="entry name" value="Fin"/>
</dbReference>
<gene>
    <name evidence="1" type="ORF">SAMN04487943_12315</name>
</gene>
<dbReference type="RefSeq" id="WP_245780877.1">
    <property type="nucleotide sequence ID" value="NZ_FOTR01000023.1"/>
</dbReference>
<reference evidence="2" key="1">
    <citation type="submission" date="2016-10" db="EMBL/GenBank/DDBJ databases">
        <authorList>
            <person name="Varghese N."/>
            <person name="Submissions S."/>
        </authorList>
    </citation>
    <scope>NUCLEOTIDE SEQUENCE [LARGE SCALE GENOMIC DNA]</scope>
    <source>
        <strain evidence="2">CGMCC 1.4250</strain>
    </source>
</reference>
<dbReference type="STRING" id="334253.SAMN04487943_12315"/>
<protein>
    <submittedName>
        <fullName evidence="1">Uncharacterized protein</fullName>
    </submittedName>
</protein>
<name>A0A1I4RCE5_9BACI</name>
<dbReference type="Pfam" id="PF10955">
    <property type="entry name" value="Fin"/>
    <property type="match status" value="1"/>
</dbReference>
<organism evidence="1 2">
    <name type="scientific">Gracilibacillus orientalis</name>
    <dbReference type="NCBI Taxonomy" id="334253"/>
    <lineage>
        <taxon>Bacteria</taxon>
        <taxon>Bacillati</taxon>
        <taxon>Bacillota</taxon>
        <taxon>Bacilli</taxon>
        <taxon>Bacillales</taxon>
        <taxon>Bacillaceae</taxon>
        <taxon>Gracilibacillus</taxon>
    </lineage>
</organism>
<sequence>MMTLLYTCKHCGTEIGRLRPQMLDLEKIGWNVLSTEEKNKLMNYQQDQTITLQAICENCQHLLDQNPQYHELDYFIQ</sequence>
<evidence type="ECO:0000313" key="2">
    <source>
        <dbReference type="Proteomes" id="UP000198565"/>
    </source>
</evidence>
<keyword evidence="2" id="KW-1185">Reference proteome</keyword>